<reference evidence="1" key="2">
    <citation type="submission" date="2020-05" db="EMBL/GenBank/DDBJ databases">
        <authorList>
            <person name="Kim H.-S."/>
            <person name="Proctor R.H."/>
            <person name="Brown D.W."/>
        </authorList>
    </citation>
    <scope>NUCLEOTIDE SEQUENCE</scope>
    <source>
        <strain evidence="1">NRRL 20472</strain>
    </source>
</reference>
<reference evidence="1" key="1">
    <citation type="journal article" date="2020" name="BMC Genomics">
        <title>Correction to: Identification and distribution of gene clusters required for synthesis of sphingolipid metabolism inhibitors in diverse species of the filamentous fungus Fusarium.</title>
        <authorList>
            <person name="Kim H.S."/>
            <person name="Lohmar J.M."/>
            <person name="Busman M."/>
            <person name="Brown D.W."/>
            <person name="Naumann T.A."/>
            <person name="Divon H.H."/>
            <person name="Lysoe E."/>
            <person name="Uhlig S."/>
            <person name="Proctor R.H."/>
        </authorList>
    </citation>
    <scope>NUCLEOTIDE SEQUENCE</scope>
    <source>
        <strain evidence="1">NRRL 20472</strain>
    </source>
</reference>
<sequence length="166" mass="17993">MVEYEGFSSVASVMQSPASYLALVPRIQSQQPKHPTQEPRAPEALMQPATVRPSTRPMVYDLLALLGKVLRDRALALCFVPPGLGVQLRLFAGCTGLPLLLQVRRWPVSLLGPSWPSGSILHCLRSKSASSSDYATGSGPLDPHERTERAATAPFYSKTIEFGPGH</sequence>
<accession>A0A8H4XAZ2</accession>
<protein>
    <submittedName>
        <fullName evidence="1">Uncharacterized protein</fullName>
    </submittedName>
</protein>
<keyword evidence="2" id="KW-1185">Reference proteome</keyword>
<gene>
    <name evidence="1" type="ORF">FSARC_4734</name>
</gene>
<comment type="caution">
    <text evidence="1">The sequence shown here is derived from an EMBL/GenBank/DDBJ whole genome shotgun (WGS) entry which is preliminary data.</text>
</comment>
<evidence type="ECO:0000313" key="2">
    <source>
        <dbReference type="Proteomes" id="UP000622797"/>
    </source>
</evidence>
<proteinExistence type="predicted"/>
<dbReference type="Proteomes" id="UP000622797">
    <property type="component" value="Unassembled WGS sequence"/>
</dbReference>
<name>A0A8H4XAZ2_9HYPO</name>
<dbReference type="AlphaFoldDB" id="A0A8H4XAZ2"/>
<dbReference type="EMBL" id="JABEXW010000224">
    <property type="protein sequence ID" value="KAF4967760.1"/>
    <property type="molecule type" value="Genomic_DNA"/>
</dbReference>
<evidence type="ECO:0000313" key="1">
    <source>
        <dbReference type="EMBL" id="KAF4967760.1"/>
    </source>
</evidence>
<organism evidence="1 2">
    <name type="scientific">Fusarium sarcochroum</name>
    <dbReference type="NCBI Taxonomy" id="1208366"/>
    <lineage>
        <taxon>Eukaryota</taxon>
        <taxon>Fungi</taxon>
        <taxon>Dikarya</taxon>
        <taxon>Ascomycota</taxon>
        <taxon>Pezizomycotina</taxon>
        <taxon>Sordariomycetes</taxon>
        <taxon>Hypocreomycetidae</taxon>
        <taxon>Hypocreales</taxon>
        <taxon>Nectriaceae</taxon>
        <taxon>Fusarium</taxon>
        <taxon>Fusarium lateritium species complex</taxon>
    </lineage>
</organism>